<dbReference type="InterPro" id="IPR011010">
    <property type="entry name" value="DNA_brk_join_enz"/>
</dbReference>
<accession>A0A515EQN5</accession>
<dbReference type="GO" id="GO:0015074">
    <property type="term" value="P:DNA integration"/>
    <property type="evidence" value="ECO:0007669"/>
    <property type="project" value="InterPro"/>
</dbReference>
<evidence type="ECO:0000256" key="1">
    <source>
        <dbReference type="ARBA" id="ARBA00023172"/>
    </source>
</evidence>
<dbReference type="RefSeq" id="WP_142812138.1">
    <property type="nucleotide sequence ID" value="NZ_CP036282.1"/>
</dbReference>
<gene>
    <name evidence="2" type="ORF">EXZ61_12825</name>
</gene>
<dbReference type="SUPFAM" id="SSF56349">
    <property type="entry name" value="DNA breaking-rejoining enzymes"/>
    <property type="match status" value="1"/>
</dbReference>
<dbReference type="KEGG" id="rhg:EXZ61_12825"/>
<dbReference type="EMBL" id="CP036282">
    <property type="protein sequence ID" value="QDL54978.1"/>
    <property type="molecule type" value="Genomic_DNA"/>
</dbReference>
<name>A0A515EQN5_9BURK</name>
<evidence type="ECO:0000313" key="3">
    <source>
        <dbReference type="Proteomes" id="UP000317365"/>
    </source>
</evidence>
<dbReference type="GO" id="GO:0003677">
    <property type="term" value="F:DNA binding"/>
    <property type="evidence" value="ECO:0007669"/>
    <property type="project" value="InterPro"/>
</dbReference>
<protein>
    <submittedName>
        <fullName evidence="2">Integrase</fullName>
    </submittedName>
</protein>
<dbReference type="Proteomes" id="UP000317365">
    <property type="component" value="Chromosome"/>
</dbReference>
<dbReference type="AlphaFoldDB" id="A0A515EQN5"/>
<reference evidence="3" key="1">
    <citation type="submission" date="2019-02" db="EMBL/GenBank/DDBJ databases">
        <title>Complete genome sequence of Rhodoferax sp. Gr-4.</title>
        <authorList>
            <person name="Jin L."/>
        </authorList>
    </citation>
    <scope>NUCLEOTIDE SEQUENCE [LARGE SCALE GENOMIC DNA]</scope>
    <source>
        <strain evidence="3">Gr-4</strain>
    </source>
</reference>
<reference evidence="3" key="2">
    <citation type="journal article" date="2020" name="Int. J. Syst. Evol. Microbiol.">
        <title>Genomic insights into a novel species Rhodoferax aquaticus sp. nov., isolated from freshwater.</title>
        <authorList>
            <person name="Li T."/>
            <person name="Zhuo Y."/>
            <person name="Jin C.Z."/>
            <person name="Wu X."/>
            <person name="Ko S.R."/>
            <person name="Jin F.J."/>
            <person name="Ahn C.Y."/>
            <person name="Oh H.M."/>
            <person name="Lee H.G."/>
            <person name="Jin L."/>
        </authorList>
    </citation>
    <scope>NUCLEOTIDE SEQUENCE [LARGE SCALE GENOMIC DNA]</scope>
    <source>
        <strain evidence="3">Gr-4</strain>
    </source>
</reference>
<dbReference type="Gene3D" id="1.10.443.10">
    <property type="entry name" value="Intergrase catalytic core"/>
    <property type="match status" value="1"/>
</dbReference>
<dbReference type="InterPro" id="IPR013762">
    <property type="entry name" value="Integrase-like_cat_sf"/>
</dbReference>
<evidence type="ECO:0000313" key="2">
    <source>
        <dbReference type="EMBL" id="QDL54978.1"/>
    </source>
</evidence>
<proteinExistence type="predicted"/>
<dbReference type="GO" id="GO:0006310">
    <property type="term" value="P:DNA recombination"/>
    <property type="evidence" value="ECO:0007669"/>
    <property type="project" value="UniProtKB-KW"/>
</dbReference>
<organism evidence="2 3">
    <name type="scientific">Rhodoferax aquaticus</name>
    <dbReference type="NCBI Taxonomy" id="2527691"/>
    <lineage>
        <taxon>Bacteria</taxon>
        <taxon>Pseudomonadati</taxon>
        <taxon>Pseudomonadota</taxon>
        <taxon>Betaproteobacteria</taxon>
        <taxon>Burkholderiales</taxon>
        <taxon>Comamonadaceae</taxon>
        <taxon>Rhodoferax</taxon>
    </lineage>
</organism>
<keyword evidence="3" id="KW-1185">Reference proteome</keyword>
<sequence>MSVLQTVEAQPADVRNLLDAQRDRLIISFINVDGHWQALSHYGDDRWRLVDTTTNRSAASAVLSFSRLPAAFRGVMKAVIYRYLVRGRDGQVRPKSSSVSSFFLYASSFLRHLEELHIPRLSEATPLVCKLYVDSAKQALSKRSGEPIKATTLMLRFLAVEALYELSQYTDEPMTIEPWPGASAQLLAGLRGDARAALLAEGRTPLIPDDVFASIFQIAWRNVLGIDKLLDLRDGLDRIDAERIGQQARTISGAKRQYLIHNNWEGGLTTFNQALLDVRTACYIVVASLTGCRNHEIAFIESDACYRAQDDDGEIYWWMRSRSTKTGEGNTEWLAPEAVVTALRGMDRWAKPYQEAIELEIVQRRAVDPSDPEISVCQRHKNAVFLSGTQANDAHVRTMTAGAWGSELKAFMARHGIDWKLSTHQFRRKFANYAARSQFGDLRYLRDHYKHWSMDMTLGYALNESQELSLFHEIQDELDDIKSGVVEQWFQPNEPLAGGYGQGIMNWRHGTDVTIFKDRSAMIKAISDSTAIRSNGHAWCTADDNLCVGNGGLETTRCASCNNAVIGRAHARLYQGLYDQLKEILGCADIGEAGMARVRRDIARCRDVLAALGYEPVERLV</sequence>
<keyword evidence="1" id="KW-0233">DNA recombination</keyword>